<sequence length="224" mass="24648">MKPNRGCCEEPGFPRPCDQWRFEQSTTALVTPHTTGSIHLVRSHEAGLTGVVTNTQRLRSLPRIEFFISGTCVVCVSLLTVVRGLHRELLVCPESESGNSPKRSLPRAHLRHRFLSTCPFAVIDGVGGNAKETRGAGEAVRVKHTAVAQLGARFNIIACPIACVFWPLTVVFPPSFSTTCPLMLQPPTRHPQLRSAHMWWRGRLASFLAVHGNSQTTFSSPECV</sequence>
<name>A0ABD0LXV5_9CAEN</name>
<protein>
    <submittedName>
        <fullName evidence="1">Uncharacterized protein</fullName>
    </submittedName>
</protein>
<gene>
    <name evidence="1" type="ORF">BaRGS_00004600</name>
</gene>
<dbReference type="Proteomes" id="UP001519460">
    <property type="component" value="Unassembled WGS sequence"/>
</dbReference>
<reference evidence="1 2" key="1">
    <citation type="journal article" date="2023" name="Sci. Data">
        <title>Genome assembly of the Korean intertidal mud-creeper Batillaria attramentaria.</title>
        <authorList>
            <person name="Patra A.K."/>
            <person name="Ho P.T."/>
            <person name="Jun S."/>
            <person name="Lee S.J."/>
            <person name="Kim Y."/>
            <person name="Won Y.J."/>
        </authorList>
    </citation>
    <scope>NUCLEOTIDE SEQUENCE [LARGE SCALE GENOMIC DNA]</scope>
    <source>
        <strain evidence="1">Wonlab-2016</strain>
    </source>
</reference>
<comment type="caution">
    <text evidence="1">The sequence shown here is derived from an EMBL/GenBank/DDBJ whole genome shotgun (WGS) entry which is preliminary data.</text>
</comment>
<proteinExistence type="predicted"/>
<evidence type="ECO:0000313" key="1">
    <source>
        <dbReference type="EMBL" id="KAK7504296.1"/>
    </source>
</evidence>
<organism evidence="1 2">
    <name type="scientific">Batillaria attramentaria</name>
    <dbReference type="NCBI Taxonomy" id="370345"/>
    <lineage>
        <taxon>Eukaryota</taxon>
        <taxon>Metazoa</taxon>
        <taxon>Spiralia</taxon>
        <taxon>Lophotrochozoa</taxon>
        <taxon>Mollusca</taxon>
        <taxon>Gastropoda</taxon>
        <taxon>Caenogastropoda</taxon>
        <taxon>Sorbeoconcha</taxon>
        <taxon>Cerithioidea</taxon>
        <taxon>Batillariidae</taxon>
        <taxon>Batillaria</taxon>
    </lineage>
</organism>
<dbReference type="AlphaFoldDB" id="A0ABD0LXV5"/>
<evidence type="ECO:0000313" key="2">
    <source>
        <dbReference type="Proteomes" id="UP001519460"/>
    </source>
</evidence>
<dbReference type="EMBL" id="JACVVK020000016">
    <property type="protein sequence ID" value="KAK7504296.1"/>
    <property type="molecule type" value="Genomic_DNA"/>
</dbReference>
<accession>A0ABD0LXV5</accession>
<keyword evidence="2" id="KW-1185">Reference proteome</keyword>